<sequence length="690" mass="77835">MGEEASKGLFLHLPAGHQNYPKGVEDNTHLNTHGANQIAGLVASAIREQGLSIASILKEQPLNSDISYGEKMAKTAMAKLFTDPSFTDTVKGPKWTYDMGVVLEGLLAVWQQTGKGEYYHYVQNWMDRFVSEDGQIRNYKPDEYNIDHIKNGTVLLALYEVTGKQKYLKAAEQLVGQLKTHPRTKEGGFWHKKIYPYQMWLDGLYMAQPFYVRYARIMNKPEIYEDVLNQFEYMENHARDAKTGLLYHGWDESRKERWSNPQSGQSPHFWARGMGWFSMALVDVLDYYPEEHAGRQKLIAILQRTMAAVRKVQDPKTGVWYDIMDLPNREGNYVEASASSMFVYAMAKGLRKGYLDASYRQALDKAYQGLIKEFVRPAAADRIDLEKVVTVSGLGGKKYRDGSFEYYMSEPVKPNDPKGVGAFLLASAEVEAFHQPAIPVKYKVTLDNYYNNEVKKAADGQLKPYHYLWDGEDNNGFSFLGRLFERQGASLATLRAPGNLNNLKGSSVYIIVDPDTEKEASHPNYMAETDAEGISNWVKAGGVLVLLLNDAGNCDLDKINMLSQRFGITFNQDSKNRVKGREFSMGAIAVPAGNPVFSKSQQLYIKELSTMQLQAPATPLITNADAVIMATARYGKGTVFALGDPWLYNEYVDGRKLPPDFQNFQAANEWVAWLLQQATENKQSINLNKN</sequence>
<dbReference type="InterPro" id="IPR008928">
    <property type="entry name" value="6-hairpin_glycosidase_sf"/>
</dbReference>
<dbReference type="InterPro" id="IPR029062">
    <property type="entry name" value="Class_I_gatase-like"/>
</dbReference>
<dbReference type="EMBL" id="WSQA01000001">
    <property type="protein sequence ID" value="MVZ60585.1"/>
    <property type="molecule type" value="Genomic_DNA"/>
</dbReference>
<dbReference type="Gene3D" id="1.50.10.10">
    <property type="match status" value="1"/>
</dbReference>
<dbReference type="InterPro" id="IPR012341">
    <property type="entry name" value="6hp_glycosidase-like_sf"/>
</dbReference>
<dbReference type="SUPFAM" id="SSF48208">
    <property type="entry name" value="Six-hairpin glycosidases"/>
    <property type="match status" value="1"/>
</dbReference>
<dbReference type="PANTHER" id="PTHR33886:SF8">
    <property type="entry name" value="UNSATURATED RHAMNOGALACTURONAN HYDROLASE (EUROFUNG)"/>
    <property type="match status" value="1"/>
</dbReference>
<dbReference type="Proteomes" id="UP000435036">
    <property type="component" value="Unassembled WGS sequence"/>
</dbReference>
<dbReference type="PANTHER" id="PTHR33886">
    <property type="entry name" value="UNSATURATED RHAMNOGALACTURONAN HYDROLASE (EUROFUNG)"/>
    <property type="match status" value="1"/>
</dbReference>
<dbReference type="InterPro" id="IPR010905">
    <property type="entry name" value="Glyco_hydro_88"/>
</dbReference>
<keyword evidence="1 2" id="KW-0378">Hydrolase</keyword>
<accession>A0A6N8KT46</accession>
<dbReference type="SUPFAM" id="SSF52317">
    <property type="entry name" value="Class I glutamine amidotransferase-like"/>
    <property type="match status" value="1"/>
</dbReference>
<reference evidence="2 3" key="1">
    <citation type="submission" date="2019-12" db="EMBL/GenBank/DDBJ databases">
        <authorList>
            <person name="Dong K."/>
        </authorList>
    </citation>
    <scope>NUCLEOTIDE SEQUENCE [LARGE SCALE GENOMIC DNA]</scope>
    <source>
        <strain evidence="2 3">JCM 31225</strain>
    </source>
</reference>
<organism evidence="2 3">
    <name type="scientific">Sphingobacterium humi</name>
    <dbReference type="NCBI Taxonomy" id="1796905"/>
    <lineage>
        <taxon>Bacteria</taxon>
        <taxon>Pseudomonadati</taxon>
        <taxon>Bacteroidota</taxon>
        <taxon>Sphingobacteriia</taxon>
        <taxon>Sphingobacteriales</taxon>
        <taxon>Sphingobacteriaceae</taxon>
        <taxon>Sphingobacterium</taxon>
    </lineage>
</organism>
<evidence type="ECO:0000313" key="3">
    <source>
        <dbReference type="Proteomes" id="UP000435036"/>
    </source>
</evidence>
<dbReference type="Pfam" id="PF07470">
    <property type="entry name" value="Glyco_hydro_88"/>
    <property type="match status" value="1"/>
</dbReference>
<dbReference type="InterPro" id="IPR036514">
    <property type="entry name" value="SGNH_hydro_sf"/>
</dbReference>
<keyword evidence="3" id="KW-1185">Reference proteome</keyword>
<protein>
    <submittedName>
        <fullName evidence="2">Glycoside hydrolase family 88 protein</fullName>
    </submittedName>
</protein>
<dbReference type="Gene3D" id="3.40.50.880">
    <property type="match status" value="1"/>
</dbReference>
<name>A0A6N8KT46_9SPHI</name>
<evidence type="ECO:0000313" key="2">
    <source>
        <dbReference type="EMBL" id="MVZ60585.1"/>
    </source>
</evidence>
<dbReference type="AlphaFoldDB" id="A0A6N8KT46"/>
<evidence type="ECO:0000256" key="1">
    <source>
        <dbReference type="ARBA" id="ARBA00022801"/>
    </source>
</evidence>
<proteinExistence type="predicted"/>
<dbReference type="GO" id="GO:0016788">
    <property type="term" value="F:hydrolase activity, acting on ester bonds"/>
    <property type="evidence" value="ECO:0007669"/>
    <property type="project" value="UniProtKB-ARBA"/>
</dbReference>
<dbReference type="OrthoDB" id="6381507at2"/>
<dbReference type="Gene3D" id="3.40.50.1110">
    <property type="entry name" value="SGNH hydrolase"/>
    <property type="match status" value="1"/>
</dbReference>
<dbReference type="InterPro" id="IPR052043">
    <property type="entry name" value="PolySaccharide_Degr_Enz"/>
</dbReference>
<gene>
    <name evidence="2" type="ORF">GQF63_00985</name>
</gene>
<comment type="caution">
    <text evidence="2">The sequence shown here is derived from an EMBL/GenBank/DDBJ whole genome shotgun (WGS) entry which is preliminary data.</text>
</comment>
<dbReference type="GO" id="GO:0005975">
    <property type="term" value="P:carbohydrate metabolic process"/>
    <property type="evidence" value="ECO:0007669"/>
    <property type="project" value="InterPro"/>
</dbReference>